<dbReference type="Gene3D" id="2.60.120.620">
    <property type="entry name" value="q2cbj1_9rhob like domain"/>
    <property type="match status" value="1"/>
</dbReference>
<proteinExistence type="predicted"/>
<name>A0A1V2EUT1_9SPHN</name>
<dbReference type="SUPFAM" id="SSF48452">
    <property type="entry name" value="TPR-like"/>
    <property type="match status" value="1"/>
</dbReference>
<sequence length="513" mass="55044">MSTAPGAALPNPAAALAALRRAVPNDAAGATRAGLLAMQVDREEEAVPLLRQAAERHPREALLWQVFGLAARNTGDLATAVEALTRARALSPRDGRIAHGAARARLEAGLPAVDDFLAARRLIPVDGPLLQGLAAARFANGDVAGAIAEIEAVVQAQPLWLDGHATLARLRRMAGDADDLRSYRTAAARMPDNPAVWSAWLSTLALAERFGDLPGVVAEARAAIGAHPALDHFAAIAADEGGDHQAAGAYFDSLADSADPAGLAWRVRSLIHRGRIEEAGALALRGAAVRGEGRALWPYVALAWRMIGDARWAWLEGDPAFVQVHDISDALGDREVLAARLRTLHIARDQPLDQSVRKGTQTDGPLFARIEPEIVRLRNAIRGAVSRYIDTLPPQDTSHPLLACPRTPIRFAGSWSVRLNDGGFHADHVHSHGWISSALYVSLPERLGGERREGWLTLGACERLVPSLPPFREIAPRPGTLVLFPSTMWHGTRPFDAGERLTVAFDVAQPRSL</sequence>
<accession>A0A1V2EUT1</accession>
<keyword evidence="3" id="KW-1185">Reference proteome</keyword>
<keyword evidence="1" id="KW-0802">TPR repeat</keyword>
<comment type="caution">
    <text evidence="2">The sequence shown here is derived from an EMBL/GenBank/DDBJ whole genome shotgun (WGS) entry which is preliminary data.</text>
</comment>
<dbReference type="Gene3D" id="1.25.40.10">
    <property type="entry name" value="Tetratricopeptide repeat domain"/>
    <property type="match status" value="2"/>
</dbReference>
<evidence type="ECO:0000313" key="3">
    <source>
        <dbReference type="Proteomes" id="UP000188729"/>
    </source>
</evidence>
<dbReference type="PROSITE" id="PS50005">
    <property type="entry name" value="TPR"/>
    <property type="match status" value="1"/>
</dbReference>
<dbReference type="InterPro" id="IPR019734">
    <property type="entry name" value="TPR_rpt"/>
</dbReference>
<gene>
    <name evidence="2" type="ORF">SPHI_12170</name>
</gene>
<dbReference type="Pfam" id="PF13759">
    <property type="entry name" value="2OG-FeII_Oxy_5"/>
    <property type="match status" value="1"/>
</dbReference>
<evidence type="ECO:0000313" key="2">
    <source>
        <dbReference type="EMBL" id="ONF96432.1"/>
    </source>
</evidence>
<reference evidence="2 3" key="1">
    <citation type="submission" date="2016-11" db="EMBL/GenBank/DDBJ databases">
        <title>Genome sequence of Sphingomonas jeddahensis G39.</title>
        <authorList>
            <person name="Poehlein A."/>
            <person name="Wuebbeler J.H."/>
            <person name="Steinbuechel A."/>
            <person name="Daniel R."/>
        </authorList>
    </citation>
    <scope>NUCLEOTIDE SEQUENCE [LARGE SCALE GENOMIC DNA]</scope>
    <source>
        <strain evidence="2 3">G39</strain>
    </source>
</reference>
<dbReference type="Proteomes" id="UP000188729">
    <property type="component" value="Unassembled WGS sequence"/>
</dbReference>
<dbReference type="OrthoDB" id="9783136at2"/>
<dbReference type="InterPro" id="IPR011990">
    <property type="entry name" value="TPR-like_helical_dom_sf"/>
</dbReference>
<dbReference type="InterPro" id="IPR012668">
    <property type="entry name" value="CHP02466"/>
</dbReference>
<dbReference type="EMBL" id="MPSB01000004">
    <property type="protein sequence ID" value="ONF96432.1"/>
    <property type="molecule type" value="Genomic_DNA"/>
</dbReference>
<organism evidence="2 3">
    <name type="scientific">Sphingomonas jeddahensis</name>
    <dbReference type="NCBI Taxonomy" id="1915074"/>
    <lineage>
        <taxon>Bacteria</taxon>
        <taxon>Pseudomonadati</taxon>
        <taxon>Pseudomonadota</taxon>
        <taxon>Alphaproteobacteria</taxon>
        <taxon>Sphingomonadales</taxon>
        <taxon>Sphingomonadaceae</taxon>
        <taxon>Sphingomonas</taxon>
    </lineage>
</organism>
<dbReference type="STRING" id="1915074.SPHI_12170"/>
<dbReference type="RefSeq" id="WP_076743999.1">
    <property type="nucleotide sequence ID" value="NZ_MPSB01000004.1"/>
</dbReference>
<protein>
    <submittedName>
        <fullName evidence="2">Uncharacterized protein</fullName>
    </submittedName>
</protein>
<evidence type="ECO:0000256" key="1">
    <source>
        <dbReference type="PROSITE-ProRule" id="PRU00339"/>
    </source>
</evidence>
<dbReference type="AlphaFoldDB" id="A0A1V2EUT1"/>
<feature type="repeat" description="TPR" evidence="1">
    <location>
        <begin position="61"/>
        <end position="94"/>
    </location>
</feature>